<evidence type="ECO:0000313" key="2">
    <source>
        <dbReference type="EMBL" id="OAV94328.1"/>
    </source>
</evidence>
<keyword evidence="4" id="KW-1185">Reference proteome</keyword>
<protein>
    <submittedName>
        <fullName evidence="2 3">Uncharacterized protein</fullName>
    </submittedName>
</protein>
<evidence type="ECO:0000256" key="1">
    <source>
        <dbReference type="SAM" id="SignalP"/>
    </source>
</evidence>
<dbReference type="Proteomes" id="UP000005240">
    <property type="component" value="Unassembled WGS sequence"/>
</dbReference>
<evidence type="ECO:0000313" key="3">
    <source>
        <dbReference type="EnsemblFungi" id="PTTG_12042-t43_1-p1"/>
    </source>
</evidence>
<accession>A0A180GPF4</accession>
<sequence length="259" mass="29808">MSLQFFILMCHIIRMTFGLEMLHMRITRLRDGMFGVDYSTTNEFADGYQSIRVSVETISDSFGKSAVGQLAWKDLKKLKTDQFNQLAHVAIVDKSPKWEKFWTFWEWKGIGQVYYSYKSEDDIRVFINKEFSKHIADGIRCMRILPINGRIWIDYSTGLPGTGGYLTDWIPLTAAIESLEGSPEGNKSIKLIKYFAKLNGNNNKSVTKRDLVAIPVDLQQKSNTWKNFSGFDSNRNAYLSHYLVDPEVAILINKTFCRI</sequence>
<gene>
    <name evidence="2" type="ORF">PTTG_12042</name>
</gene>
<proteinExistence type="predicted"/>
<dbReference type="EMBL" id="ADAS02000040">
    <property type="protein sequence ID" value="OAV94328.1"/>
    <property type="molecule type" value="Genomic_DNA"/>
</dbReference>
<dbReference type="VEuPathDB" id="FungiDB:PTTG_12042"/>
<dbReference type="AlphaFoldDB" id="A0A180GPF4"/>
<evidence type="ECO:0000313" key="4">
    <source>
        <dbReference type="Proteomes" id="UP000005240"/>
    </source>
</evidence>
<dbReference type="EnsemblFungi" id="PTTG_12042-t43_1">
    <property type="protein sequence ID" value="PTTG_12042-t43_1-p1"/>
    <property type="gene ID" value="PTTG_12042"/>
</dbReference>
<reference evidence="3" key="4">
    <citation type="submission" date="2025-05" db="UniProtKB">
        <authorList>
            <consortium name="EnsemblFungi"/>
        </authorList>
    </citation>
    <scope>IDENTIFICATION</scope>
    <source>
        <strain evidence="3">isolate 1-1 / race 1 (BBBD)</strain>
    </source>
</reference>
<reference evidence="2" key="2">
    <citation type="submission" date="2016-05" db="EMBL/GenBank/DDBJ databases">
        <title>Comparative analysis highlights variable genome content of wheat rusts and divergence of the mating loci.</title>
        <authorList>
            <person name="Cuomo C.A."/>
            <person name="Bakkeren G."/>
            <person name="Szabo L."/>
            <person name="Khalil H."/>
            <person name="Joly D."/>
            <person name="Goldberg J."/>
            <person name="Young S."/>
            <person name="Zeng Q."/>
            <person name="Fellers J."/>
        </authorList>
    </citation>
    <scope>NUCLEOTIDE SEQUENCE [LARGE SCALE GENOMIC DNA]</scope>
    <source>
        <strain evidence="2">1-1 BBBD Race 1</strain>
    </source>
</reference>
<feature type="chain" id="PRO_5008110127" evidence="1">
    <location>
        <begin position="19"/>
        <end position="259"/>
    </location>
</feature>
<keyword evidence="1" id="KW-0732">Signal</keyword>
<feature type="signal peptide" evidence="1">
    <location>
        <begin position="1"/>
        <end position="18"/>
    </location>
</feature>
<organism evidence="2">
    <name type="scientific">Puccinia triticina (isolate 1-1 / race 1 (BBBD))</name>
    <name type="common">Brown leaf rust fungus</name>
    <dbReference type="NCBI Taxonomy" id="630390"/>
    <lineage>
        <taxon>Eukaryota</taxon>
        <taxon>Fungi</taxon>
        <taxon>Dikarya</taxon>
        <taxon>Basidiomycota</taxon>
        <taxon>Pucciniomycotina</taxon>
        <taxon>Pucciniomycetes</taxon>
        <taxon>Pucciniales</taxon>
        <taxon>Pucciniaceae</taxon>
        <taxon>Puccinia</taxon>
    </lineage>
</organism>
<reference evidence="2" key="1">
    <citation type="submission" date="2009-11" db="EMBL/GenBank/DDBJ databases">
        <authorList>
            <consortium name="The Broad Institute Genome Sequencing Platform"/>
            <person name="Ward D."/>
            <person name="Feldgarden M."/>
            <person name="Earl A."/>
            <person name="Young S.K."/>
            <person name="Zeng Q."/>
            <person name="Koehrsen M."/>
            <person name="Alvarado L."/>
            <person name="Berlin A."/>
            <person name="Bochicchio J."/>
            <person name="Borenstein D."/>
            <person name="Chapman S.B."/>
            <person name="Chen Z."/>
            <person name="Engels R."/>
            <person name="Freedman E."/>
            <person name="Gellesch M."/>
            <person name="Goldberg J."/>
            <person name="Griggs A."/>
            <person name="Gujja S."/>
            <person name="Heilman E."/>
            <person name="Heiman D."/>
            <person name="Hepburn T."/>
            <person name="Howarth C."/>
            <person name="Jen D."/>
            <person name="Larson L."/>
            <person name="Lewis B."/>
            <person name="Mehta T."/>
            <person name="Park D."/>
            <person name="Pearson M."/>
            <person name="Roberts A."/>
            <person name="Saif S."/>
            <person name="Shea T."/>
            <person name="Shenoy N."/>
            <person name="Sisk P."/>
            <person name="Stolte C."/>
            <person name="Sykes S."/>
            <person name="Thomson T."/>
            <person name="Walk T."/>
            <person name="White J."/>
            <person name="Yandava C."/>
            <person name="Izard J."/>
            <person name="Baranova O.V."/>
            <person name="Blanton J.M."/>
            <person name="Tanner A.C."/>
            <person name="Dewhirst F.E."/>
            <person name="Haas B."/>
            <person name="Nusbaum C."/>
            <person name="Birren B."/>
        </authorList>
    </citation>
    <scope>NUCLEOTIDE SEQUENCE [LARGE SCALE GENOMIC DNA]</scope>
    <source>
        <strain evidence="2">1-1 BBBD Race 1</strain>
    </source>
</reference>
<name>A0A180GPF4_PUCT1</name>
<reference evidence="3 4" key="3">
    <citation type="journal article" date="2017" name="G3 (Bethesda)">
        <title>Comparative analysis highlights variable genome content of wheat rusts and divergence of the mating loci.</title>
        <authorList>
            <person name="Cuomo C.A."/>
            <person name="Bakkeren G."/>
            <person name="Khalil H.B."/>
            <person name="Panwar V."/>
            <person name="Joly D."/>
            <person name="Linning R."/>
            <person name="Sakthikumar S."/>
            <person name="Song X."/>
            <person name="Adiconis X."/>
            <person name="Fan L."/>
            <person name="Goldberg J.M."/>
            <person name="Levin J.Z."/>
            <person name="Young S."/>
            <person name="Zeng Q."/>
            <person name="Anikster Y."/>
            <person name="Bruce M."/>
            <person name="Wang M."/>
            <person name="Yin C."/>
            <person name="McCallum B."/>
            <person name="Szabo L.J."/>
            <person name="Hulbert S."/>
            <person name="Chen X."/>
            <person name="Fellers J.P."/>
        </authorList>
    </citation>
    <scope>NUCLEOTIDE SEQUENCE</scope>
    <source>
        <strain evidence="4">Isolate 1-1 / race 1 (BBBD)</strain>
        <strain evidence="3">isolate 1-1 / race 1 (BBBD)</strain>
    </source>
</reference>